<dbReference type="GO" id="GO:0046872">
    <property type="term" value="F:metal ion binding"/>
    <property type="evidence" value="ECO:0007669"/>
    <property type="project" value="UniProtKB-KW"/>
</dbReference>
<protein>
    <recommendedName>
        <fullName evidence="10">Integrase catalytic domain-containing protein</fullName>
    </recommendedName>
</protein>
<evidence type="ECO:0000256" key="8">
    <source>
        <dbReference type="ARBA" id="ARBA00049244"/>
    </source>
</evidence>
<dbReference type="GO" id="GO:0003964">
    <property type="term" value="F:RNA-directed DNA polymerase activity"/>
    <property type="evidence" value="ECO:0007669"/>
    <property type="project" value="UniProtKB-EC"/>
</dbReference>
<evidence type="ECO:0000313" key="12">
    <source>
        <dbReference type="Proteomes" id="UP000235388"/>
    </source>
</evidence>
<comment type="catalytic activity">
    <reaction evidence="7">
        <text>DNA(n) + a 2'-deoxyribonucleoside 5'-triphosphate = DNA(n+1) + diphosphate</text>
        <dbReference type="Rhea" id="RHEA:22508"/>
        <dbReference type="Rhea" id="RHEA-COMP:17339"/>
        <dbReference type="Rhea" id="RHEA-COMP:17340"/>
        <dbReference type="ChEBI" id="CHEBI:33019"/>
        <dbReference type="ChEBI" id="CHEBI:61560"/>
        <dbReference type="ChEBI" id="CHEBI:173112"/>
        <dbReference type="EC" id="2.7.7.49"/>
    </reaction>
</comment>
<comment type="caution">
    <text evidence="11">The sequence shown here is derived from an EMBL/GenBank/DDBJ whole genome shotgun (WGS) entry which is preliminary data.</text>
</comment>
<feature type="compositionally biased region" description="Polar residues" evidence="9">
    <location>
        <begin position="770"/>
        <end position="780"/>
    </location>
</feature>
<dbReference type="GO" id="GO:0004190">
    <property type="term" value="F:aspartic-type endopeptidase activity"/>
    <property type="evidence" value="ECO:0007669"/>
    <property type="project" value="UniProtKB-KW"/>
</dbReference>
<dbReference type="InterPro" id="IPR039537">
    <property type="entry name" value="Retrotran_Ty1/copia-like"/>
</dbReference>
<dbReference type="SUPFAM" id="SSF53098">
    <property type="entry name" value="Ribonuclease H-like"/>
    <property type="match status" value="1"/>
</dbReference>
<reference evidence="11 12" key="1">
    <citation type="submission" date="2017-11" db="EMBL/GenBank/DDBJ databases">
        <title>De novo assembly and phasing of dikaryotic genomes from two isolates of Puccinia coronata f. sp. avenae, the causal agent of oat crown rust.</title>
        <authorList>
            <person name="Miller M.E."/>
            <person name="Zhang Y."/>
            <person name="Omidvar V."/>
            <person name="Sperschneider J."/>
            <person name="Schwessinger B."/>
            <person name="Raley C."/>
            <person name="Palmer J.M."/>
            <person name="Garnica D."/>
            <person name="Upadhyaya N."/>
            <person name="Rathjen J."/>
            <person name="Taylor J.M."/>
            <person name="Park R.F."/>
            <person name="Dodds P.N."/>
            <person name="Hirsch C.D."/>
            <person name="Kianian S.F."/>
            <person name="Figueroa M."/>
        </authorList>
    </citation>
    <scope>NUCLEOTIDE SEQUENCE [LARGE SCALE GENOMIC DNA]</scope>
    <source>
        <strain evidence="11">12NC29</strain>
    </source>
</reference>
<evidence type="ECO:0000313" key="11">
    <source>
        <dbReference type="EMBL" id="PLW07246.1"/>
    </source>
</evidence>
<dbReference type="SUPFAM" id="SSF56672">
    <property type="entry name" value="DNA/RNA polymerases"/>
    <property type="match status" value="1"/>
</dbReference>
<evidence type="ECO:0000256" key="2">
    <source>
        <dbReference type="ARBA" id="ARBA00022670"/>
    </source>
</evidence>
<dbReference type="PANTHER" id="PTHR42648:SF28">
    <property type="entry name" value="TRANSPOSON-ENCODED PROTEIN WITH RIBONUCLEASE H-LIKE AND RETROVIRUS ZINC FINGER-LIKE DOMAINS"/>
    <property type="match status" value="1"/>
</dbReference>
<evidence type="ECO:0000256" key="4">
    <source>
        <dbReference type="ARBA" id="ARBA00022750"/>
    </source>
</evidence>
<dbReference type="Pfam" id="PF14223">
    <property type="entry name" value="Retrotran_gag_2"/>
    <property type="match status" value="1"/>
</dbReference>
<name>A0A2N5S1Y3_9BASI</name>
<dbReference type="Pfam" id="PF07727">
    <property type="entry name" value="RVT_2"/>
    <property type="match status" value="1"/>
</dbReference>
<dbReference type="Proteomes" id="UP000235388">
    <property type="component" value="Unassembled WGS sequence"/>
</dbReference>
<keyword evidence="2" id="KW-0645">Protease</keyword>
<evidence type="ECO:0000256" key="5">
    <source>
        <dbReference type="ARBA" id="ARBA00022801"/>
    </source>
</evidence>
<accession>A0A2N5S1Y3</accession>
<dbReference type="InterPro" id="IPR013103">
    <property type="entry name" value="RVT_2"/>
</dbReference>
<keyword evidence="1" id="KW-0815">Transposition</keyword>
<evidence type="ECO:0000259" key="10">
    <source>
        <dbReference type="PROSITE" id="PS50994"/>
    </source>
</evidence>
<dbReference type="Gene3D" id="3.30.420.10">
    <property type="entry name" value="Ribonuclease H-like superfamily/Ribonuclease H"/>
    <property type="match status" value="1"/>
</dbReference>
<dbReference type="GO" id="GO:0003723">
    <property type="term" value="F:RNA binding"/>
    <property type="evidence" value="ECO:0007669"/>
    <property type="project" value="UniProtKB-KW"/>
</dbReference>
<evidence type="ECO:0000256" key="6">
    <source>
        <dbReference type="ARBA" id="ARBA00022884"/>
    </source>
</evidence>
<comment type="catalytic activity">
    <reaction evidence="8">
        <text>DNA(n) + a 2'-deoxyribonucleoside 5'-triphosphate = DNA(n+1) + diphosphate</text>
        <dbReference type="Rhea" id="RHEA:22508"/>
        <dbReference type="Rhea" id="RHEA-COMP:17339"/>
        <dbReference type="Rhea" id="RHEA-COMP:17340"/>
        <dbReference type="ChEBI" id="CHEBI:33019"/>
        <dbReference type="ChEBI" id="CHEBI:61560"/>
        <dbReference type="ChEBI" id="CHEBI:173112"/>
        <dbReference type="EC" id="2.7.7.7"/>
    </reaction>
</comment>
<feature type="compositionally biased region" description="Basic and acidic residues" evidence="9">
    <location>
        <begin position="224"/>
        <end position="234"/>
    </location>
</feature>
<dbReference type="STRING" id="200324.A0A2N5S1Y3"/>
<dbReference type="Pfam" id="PF25597">
    <property type="entry name" value="SH3_retrovirus"/>
    <property type="match status" value="1"/>
</dbReference>
<keyword evidence="12" id="KW-1185">Reference proteome</keyword>
<dbReference type="InterPro" id="IPR043502">
    <property type="entry name" value="DNA/RNA_pol_sf"/>
</dbReference>
<evidence type="ECO:0000256" key="3">
    <source>
        <dbReference type="ARBA" id="ARBA00022723"/>
    </source>
</evidence>
<keyword evidence="3" id="KW-0479">Metal-binding</keyword>
<dbReference type="Pfam" id="PF22936">
    <property type="entry name" value="Pol_BBD"/>
    <property type="match status" value="1"/>
</dbReference>
<dbReference type="InterPro" id="IPR057670">
    <property type="entry name" value="SH3_retrovirus"/>
</dbReference>
<proteinExistence type="predicted"/>
<dbReference type="GO" id="GO:0032196">
    <property type="term" value="P:transposition"/>
    <property type="evidence" value="ECO:0007669"/>
    <property type="project" value="UniProtKB-KW"/>
</dbReference>
<keyword evidence="4" id="KW-0064">Aspartyl protease</keyword>
<evidence type="ECO:0000256" key="9">
    <source>
        <dbReference type="SAM" id="MobiDB-lite"/>
    </source>
</evidence>
<dbReference type="CDD" id="cd09272">
    <property type="entry name" value="RNase_HI_RT_Ty1"/>
    <property type="match status" value="1"/>
</dbReference>
<dbReference type="InterPro" id="IPR036397">
    <property type="entry name" value="RNaseH_sf"/>
</dbReference>
<feature type="region of interest" description="Disordered" evidence="9">
    <location>
        <begin position="224"/>
        <end position="257"/>
    </location>
</feature>
<feature type="domain" description="Integrase catalytic" evidence="10">
    <location>
        <begin position="459"/>
        <end position="588"/>
    </location>
</feature>
<evidence type="ECO:0000256" key="1">
    <source>
        <dbReference type="ARBA" id="ARBA00022578"/>
    </source>
</evidence>
<dbReference type="InterPro" id="IPR012337">
    <property type="entry name" value="RNaseH-like_sf"/>
</dbReference>
<dbReference type="GO" id="GO:0015074">
    <property type="term" value="P:DNA integration"/>
    <property type="evidence" value="ECO:0007669"/>
    <property type="project" value="InterPro"/>
</dbReference>
<dbReference type="GO" id="GO:0005634">
    <property type="term" value="C:nucleus"/>
    <property type="evidence" value="ECO:0007669"/>
    <property type="project" value="UniProtKB-ARBA"/>
</dbReference>
<dbReference type="InterPro" id="IPR054722">
    <property type="entry name" value="PolX-like_BBD"/>
</dbReference>
<dbReference type="GO" id="GO:0003887">
    <property type="term" value="F:DNA-directed DNA polymerase activity"/>
    <property type="evidence" value="ECO:0007669"/>
    <property type="project" value="UniProtKB-EC"/>
</dbReference>
<feature type="region of interest" description="Disordered" evidence="9">
    <location>
        <begin position="677"/>
        <end position="700"/>
    </location>
</feature>
<keyword evidence="6" id="KW-0694">RNA-binding</keyword>
<organism evidence="11 12">
    <name type="scientific">Puccinia coronata f. sp. avenae</name>
    <dbReference type="NCBI Taxonomy" id="200324"/>
    <lineage>
        <taxon>Eukaryota</taxon>
        <taxon>Fungi</taxon>
        <taxon>Dikarya</taxon>
        <taxon>Basidiomycota</taxon>
        <taxon>Pucciniomycotina</taxon>
        <taxon>Pucciniomycetes</taxon>
        <taxon>Pucciniales</taxon>
        <taxon>Pucciniaceae</taxon>
        <taxon>Puccinia</taxon>
    </lineage>
</organism>
<keyword evidence="5" id="KW-0378">Hydrolase</keyword>
<evidence type="ECO:0000256" key="7">
    <source>
        <dbReference type="ARBA" id="ARBA00048173"/>
    </source>
</evidence>
<dbReference type="PANTHER" id="PTHR42648">
    <property type="entry name" value="TRANSPOSASE, PUTATIVE-RELATED"/>
    <property type="match status" value="1"/>
</dbReference>
<dbReference type="PROSITE" id="PS50994">
    <property type="entry name" value="INTEGRASE"/>
    <property type="match status" value="1"/>
</dbReference>
<dbReference type="OrthoDB" id="2506336at2759"/>
<dbReference type="InterPro" id="IPR001584">
    <property type="entry name" value="Integrase_cat-core"/>
</dbReference>
<sequence length="1314" mass="145971">MLSYCMEKNLDGFLTADKAATATTDALKEAWTDKKTSAAGIIGRHLSEDNTSRFITDENRREPHIIWEALHKHFESSSSQNQAKVYQKFLKVGYHSNLRDFLTQVENSISNMQAVGLKIKVPAETEPDVNETLLAEHIVSLLPSSFNHTKEIIFTKRPLTLKKIRDHLEAKSLDSEETTSVKIESANKAQTPSNYCTNGKHNPSARHKKERCYELYPHIKLEDEAKKKEKEKPKSVAKAASTRATSPEPESDNDNASVISHPTAYYAVGRALHTHRPETGPILLDSGCSDHMFANKSVFLSYKPMKSLVEIADGQTVPIVGSGYVQIKNFSGGIHAFKAVHVPSLSHPLISFGRLWLKGCSIVRVSTDKFSILDPTSTITLFDGIVKGKVFSIRGTILRAQGQSPISSSFKASQANAEELHRRAGHPNGEALKRMFGVNYNTMTCESCRLSKSQRLPFSGKLPEATSVLNFIYMDLSGKITPMSTGGGQYYLKITDAFSSYKHVFILSCKSQAFEKFKSYCKEVQNFHSSRIKNVVTDGGGEFCSAEFEKFYEDEGIIHHITAPYTPQQNSIAERGNRTTSEKARALLKQANLPSKMWGKRAYINIPKEKRNGKFGDTSKRGILVGYRQGIRNWRVLTEGTRVEYSHDVVFDDSCFPGISPSSSADTRDFIPFDDEEDTVEQPASSNTQLSISGSSPSPELLQRLRDASHPTFYSPPSPFLPFPGTVPEKVPSLSLTDQGEGAQRQSVSSNAVVDVPSADLPAKEHPAQSVVSPSAQPKPSWSWVPADQPAPKTISSDINPSNIVTSKRRAQYANQLLTDQPYFEPIFAMAVTPSTSPSVPKTYRSAMSSPEAAKWSSAIKLELDAMVRLGVWTVVPIPSNRHLLGTIWVFRKKYDANGNLMKFKARLCAQGSAQQEGIDFNKTYAPTGRSSVLKTALTVGINAGMDIHQMDVCNTFLNGKLDEEIYLCCPSGFDTPDGFCLKLNKSIYGLKQAPRVWYTELTTFFSAINFVASPADPCLFISREPGWECLVHVYVDDMAIISHDVARFKKLVSDRFLMDDLGPANSLLGMKITRHDKFLTLSQERYVSEILDEYNLSACRTVPTPMIPNTRLEPASEAELAKPGIVHWRAFLHLLRYLSGTKDYSIRVGGGDGIFRIYTDANWANCSETRRSYSGYLVTWGDSILAWKAKKQATVSTSTTEAEYRALYDGVQEAVWLQSLMSSITGQSIYPIGIFTNNLAALALSKNPLANQRTKHIDVKYHFIQEAVDKKWVTISYVATAVMPADGLTKSLANPKHSAFLSFLKMKIRQLRS</sequence>
<feature type="compositionally biased region" description="Polar residues" evidence="9">
    <location>
        <begin position="682"/>
        <end position="698"/>
    </location>
</feature>
<gene>
    <name evidence="11" type="ORF">PCANC_28159</name>
</gene>
<dbReference type="GO" id="GO:0006508">
    <property type="term" value="P:proteolysis"/>
    <property type="evidence" value="ECO:0007669"/>
    <property type="project" value="UniProtKB-KW"/>
</dbReference>
<feature type="region of interest" description="Disordered" evidence="9">
    <location>
        <begin position="713"/>
        <end position="783"/>
    </location>
</feature>
<feature type="compositionally biased region" description="Polar residues" evidence="9">
    <location>
        <begin position="734"/>
        <end position="752"/>
    </location>
</feature>
<dbReference type="EMBL" id="PGCJ01001242">
    <property type="protein sequence ID" value="PLW07246.1"/>
    <property type="molecule type" value="Genomic_DNA"/>
</dbReference>